<dbReference type="PANTHER" id="PTHR47272:SF1">
    <property type="entry name" value="PIGGYBAC TRANSPOSABLE ELEMENT-DERIVED PROTEIN 3-LIKE"/>
    <property type="match status" value="1"/>
</dbReference>
<accession>A0A6G0W1Q3</accession>
<organism evidence="3 4">
    <name type="scientific">Aphis craccivora</name>
    <name type="common">Cowpea aphid</name>
    <dbReference type="NCBI Taxonomy" id="307492"/>
    <lineage>
        <taxon>Eukaryota</taxon>
        <taxon>Metazoa</taxon>
        <taxon>Ecdysozoa</taxon>
        <taxon>Arthropoda</taxon>
        <taxon>Hexapoda</taxon>
        <taxon>Insecta</taxon>
        <taxon>Pterygota</taxon>
        <taxon>Neoptera</taxon>
        <taxon>Paraneoptera</taxon>
        <taxon>Hemiptera</taxon>
        <taxon>Sternorrhyncha</taxon>
        <taxon>Aphidomorpha</taxon>
        <taxon>Aphidoidea</taxon>
        <taxon>Aphididae</taxon>
        <taxon>Aphidini</taxon>
        <taxon>Aphis</taxon>
        <taxon>Aphis</taxon>
    </lineage>
</organism>
<comment type="caution">
    <text evidence="3">The sequence shown here is derived from an EMBL/GenBank/DDBJ whole genome shotgun (WGS) entry which is preliminary data.</text>
</comment>
<feature type="domain" description="PiggyBac transposable element-derived protein" evidence="2">
    <location>
        <begin position="606"/>
        <end position="665"/>
    </location>
</feature>
<evidence type="ECO:0000313" key="4">
    <source>
        <dbReference type="Proteomes" id="UP000478052"/>
    </source>
</evidence>
<name>A0A6G0W1Q3_APHCR</name>
<keyword evidence="1" id="KW-0175">Coiled coil</keyword>
<keyword evidence="4" id="KW-1185">Reference proteome</keyword>
<feature type="coiled-coil region" evidence="1">
    <location>
        <begin position="33"/>
        <end position="60"/>
    </location>
</feature>
<feature type="domain" description="PiggyBac transposable element-derived protein" evidence="2">
    <location>
        <begin position="377"/>
        <end position="575"/>
    </location>
</feature>
<dbReference type="InterPro" id="IPR029526">
    <property type="entry name" value="PGBD"/>
</dbReference>
<evidence type="ECO:0000313" key="3">
    <source>
        <dbReference type="EMBL" id="KAF0714930.1"/>
    </source>
</evidence>
<reference evidence="3 4" key="1">
    <citation type="submission" date="2019-08" db="EMBL/GenBank/DDBJ databases">
        <title>Whole genome of Aphis craccivora.</title>
        <authorList>
            <person name="Voronova N.V."/>
            <person name="Shulinski R.S."/>
            <person name="Bandarenka Y.V."/>
            <person name="Zhorov D.G."/>
            <person name="Warner D."/>
        </authorList>
    </citation>
    <scope>NUCLEOTIDE SEQUENCE [LARGE SCALE GENOMIC DNA]</scope>
    <source>
        <strain evidence="3">180601</strain>
        <tissue evidence="3">Whole Body</tissue>
    </source>
</reference>
<evidence type="ECO:0000259" key="2">
    <source>
        <dbReference type="Pfam" id="PF13843"/>
    </source>
</evidence>
<protein>
    <submittedName>
        <fullName evidence="3">PiggyBac transposable element-derived protein 3-like</fullName>
    </submittedName>
</protein>
<evidence type="ECO:0000256" key="1">
    <source>
        <dbReference type="SAM" id="Coils"/>
    </source>
</evidence>
<dbReference type="AlphaFoldDB" id="A0A6G0W1Q3"/>
<dbReference type="PANTHER" id="PTHR47272">
    <property type="entry name" value="DDE_TNP_1_7 DOMAIN-CONTAINING PROTEIN"/>
    <property type="match status" value="1"/>
</dbReference>
<dbReference type="OrthoDB" id="123207at2759"/>
<dbReference type="EMBL" id="VUJU01010282">
    <property type="protein sequence ID" value="KAF0714930.1"/>
    <property type="molecule type" value="Genomic_DNA"/>
</dbReference>
<gene>
    <name evidence="3" type="ORF">FWK35_00032937</name>
</gene>
<dbReference type="Pfam" id="PF13843">
    <property type="entry name" value="DDE_Tnp_1_7"/>
    <property type="match status" value="2"/>
</dbReference>
<proteinExistence type="predicted"/>
<sequence length="729" mass="84274">MQTTACQTDDVDTNPPHNITVDASIWTQIQNDNATLKQMATELRLNKEKLQLQISEMNAVGSKEILSSPKKPIKVTKEVAKTSVKIHKPPPLTVCGVNDLKKLMINLKLEEAEGHEQQMKTLANGEIKILTGDEHKFRRTIKVLEKQKVEYHRYQLKTEKKFRVVIRGLHPETDPCDIKNGLSKLEMFSRTRKMMALALPPLDSGSSSESEIDEQNLPEIDRLLAEFEENENHDWNEEVFEEFDAQIVPEETEMLRDEAVSEISIHLPSPNQVPSPATPLPTASYSVTPVSSSSRHSARVHKKTVIETPVITPVYHPKTKVPLKHIDFTWKSINKFNFGVEVPVEQNYIINDTILTPLDYFMKIFSNEIIKLLVEHIKLWMGIVKIPSYTDYWAQGTRFGPIADVMPLKKYQHILRCLHLTNNEYDNNTDRFFKAREFIEKIRINCLNICQENKFSIDEMMVPYKGKKAGSRRQYMKNKPKKWGFKLFVRAGIDRMVYDFFPYSGENTFQNVQFSDYENSYFGLGPKVVIVLCKTIPNKPLSTVFFDNFFTTPELIHYLRHEYGILSLGTLRKQHLRGCDIDDKKLIWQALMQGKNPSKQFKDIQKPKKKVPVPYPKIVEEYNTHMGGVDLADMFIALYRTNIKTHKWYMALFSQMLDLSVNNAWLLYRRDSKSEKNTMRLKEFRKDIAIASACKNRPRVCRPSSLIAKEKQKVKKSSNTGCTKASTTR</sequence>
<dbReference type="Proteomes" id="UP000478052">
    <property type="component" value="Unassembled WGS sequence"/>
</dbReference>